<dbReference type="Proteomes" id="UP000033519">
    <property type="component" value="Unassembled WGS sequence"/>
</dbReference>
<keyword evidence="3" id="KW-1185">Reference proteome</keyword>
<reference evidence="2 3" key="1">
    <citation type="submission" date="2015-03" db="EMBL/GenBank/DDBJ databases">
        <authorList>
            <person name="Lepp D."/>
            <person name="Hassan Y.I."/>
            <person name="Li X.-Z."/>
            <person name="Zhou T."/>
        </authorList>
    </citation>
    <scope>NUCLEOTIDE SEQUENCE [LARGE SCALE GENOMIC DNA]</scope>
    <source>
        <strain evidence="2 3">Cr7-05</strain>
    </source>
</reference>
<sequence>MMSKLKIAIVIGSTRPTRFGDLPAKWILDKANERAEIDAEIVDVRDFDLPLFDEIASNAWMPSANQNAVKWQNKISEFDGYIFITAEYNRSVTGALKNALDQAYINWNKKVFSAVGYGTVGGARAVEHLRNIGVELQMVPTRSAVHIGGADFAAVHPGFGGTKGISEIEGSIGNSAKDMLDQIIWWGNATKAARANDVVTAQAAE</sequence>
<feature type="domain" description="NADPH-dependent FMN reductase-like" evidence="1">
    <location>
        <begin position="6"/>
        <end position="148"/>
    </location>
</feature>
<comment type="caution">
    <text evidence="2">The sequence shown here is derived from an EMBL/GenBank/DDBJ whole genome shotgun (WGS) entry which is preliminary data.</text>
</comment>
<evidence type="ECO:0000313" key="2">
    <source>
        <dbReference type="EMBL" id="KKC30965.1"/>
    </source>
</evidence>
<dbReference type="PANTHER" id="PTHR30543:SF21">
    <property type="entry name" value="NAD(P)H-DEPENDENT FMN REDUCTASE LOT6"/>
    <property type="match status" value="1"/>
</dbReference>
<proteinExistence type="predicted"/>
<dbReference type="InterPro" id="IPR005025">
    <property type="entry name" value="FMN_Rdtase-like_dom"/>
</dbReference>
<dbReference type="PANTHER" id="PTHR30543">
    <property type="entry name" value="CHROMATE REDUCTASE"/>
    <property type="match status" value="1"/>
</dbReference>
<dbReference type="Pfam" id="PF03358">
    <property type="entry name" value="FMN_red"/>
    <property type="match status" value="1"/>
</dbReference>
<protein>
    <submittedName>
        <fullName evidence="2">FMN reductase</fullName>
    </submittedName>
</protein>
<dbReference type="EMBL" id="LAPV01000239">
    <property type="protein sequence ID" value="KKC30965.1"/>
    <property type="molecule type" value="Genomic_DNA"/>
</dbReference>
<dbReference type="SUPFAM" id="SSF52218">
    <property type="entry name" value="Flavoproteins"/>
    <property type="match status" value="1"/>
</dbReference>
<organism evidence="2 3">
    <name type="scientific">Devosia psychrophila</name>
    <dbReference type="NCBI Taxonomy" id="728005"/>
    <lineage>
        <taxon>Bacteria</taxon>
        <taxon>Pseudomonadati</taxon>
        <taxon>Pseudomonadota</taxon>
        <taxon>Alphaproteobacteria</taxon>
        <taxon>Hyphomicrobiales</taxon>
        <taxon>Devosiaceae</taxon>
        <taxon>Devosia</taxon>
    </lineage>
</organism>
<dbReference type="Gene3D" id="3.40.50.360">
    <property type="match status" value="1"/>
</dbReference>
<name>A0ABR5DSH6_9HYPH</name>
<evidence type="ECO:0000259" key="1">
    <source>
        <dbReference type="Pfam" id="PF03358"/>
    </source>
</evidence>
<accession>A0ABR5DSH6</accession>
<evidence type="ECO:0000313" key="3">
    <source>
        <dbReference type="Proteomes" id="UP000033519"/>
    </source>
</evidence>
<gene>
    <name evidence="2" type="ORF">WH91_22305</name>
</gene>
<dbReference type="InterPro" id="IPR029039">
    <property type="entry name" value="Flavoprotein-like_sf"/>
</dbReference>
<dbReference type="InterPro" id="IPR050712">
    <property type="entry name" value="NAD(P)H-dep_reductase"/>
</dbReference>